<protein>
    <submittedName>
        <fullName evidence="1">Uncharacterized protein</fullName>
    </submittedName>
</protein>
<feature type="non-terminal residue" evidence="1">
    <location>
        <position position="79"/>
    </location>
</feature>
<gene>
    <name evidence="2" type="ORF">GIL414_LOCUS84196</name>
    <name evidence="1" type="ORF">SMN809_LOCUS67860</name>
</gene>
<dbReference type="EMBL" id="CAJOBI010316199">
    <property type="protein sequence ID" value="CAF5177326.1"/>
    <property type="molecule type" value="Genomic_DNA"/>
</dbReference>
<evidence type="ECO:0000313" key="1">
    <source>
        <dbReference type="EMBL" id="CAF5177326.1"/>
    </source>
</evidence>
<reference evidence="1" key="1">
    <citation type="submission" date="2021-02" db="EMBL/GenBank/DDBJ databases">
        <authorList>
            <person name="Nowell W R."/>
        </authorList>
    </citation>
    <scope>NUCLEOTIDE SEQUENCE</scope>
</reference>
<dbReference type="EMBL" id="CAJOBJ010365483">
    <property type="protein sequence ID" value="CAF5220777.1"/>
    <property type="molecule type" value="Genomic_DNA"/>
</dbReference>
<evidence type="ECO:0000313" key="2">
    <source>
        <dbReference type="EMBL" id="CAF5220777.1"/>
    </source>
</evidence>
<comment type="caution">
    <text evidence="1">The sequence shown here is derived from an EMBL/GenBank/DDBJ whole genome shotgun (WGS) entry which is preliminary data.</text>
</comment>
<dbReference type="Proteomes" id="UP000681720">
    <property type="component" value="Unassembled WGS sequence"/>
</dbReference>
<proteinExistence type="predicted"/>
<evidence type="ECO:0000313" key="3">
    <source>
        <dbReference type="Proteomes" id="UP000676336"/>
    </source>
</evidence>
<dbReference type="Proteomes" id="UP000676336">
    <property type="component" value="Unassembled WGS sequence"/>
</dbReference>
<dbReference type="AlphaFoldDB" id="A0A8S3H7G7"/>
<accession>A0A8S3H7G7</accession>
<name>A0A8S3H7G7_9BILA</name>
<sequence>MHSNPSVKSALVSMTANDEFSSSLPSPKPIIYAQTCPCETHLSKTFADRIFLCDIDALFELVFGDNPFTHAYHDSQKLL</sequence>
<organism evidence="1 3">
    <name type="scientific">Rotaria magnacalcarata</name>
    <dbReference type="NCBI Taxonomy" id="392030"/>
    <lineage>
        <taxon>Eukaryota</taxon>
        <taxon>Metazoa</taxon>
        <taxon>Spiralia</taxon>
        <taxon>Gnathifera</taxon>
        <taxon>Rotifera</taxon>
        <taxon>Eurotatoria</taxon>
        <taxon>Bdelloidea</taxon>
        <taxon>Philodinida</taxon>
        <taxon>Philodinidae</taxon>
        <taxon>Rotaria</taxon>
    </lineage>
</organism>
<feature type="non-terminal residue" evidence="1">
    <location>
        <position position="1"/>
    </location>
</feature>